<dbReference type="RefSeq" id="WP_231062172.1">
    <property type="nucleotide sequence ID" value="NZ_JAJNOR010000003.1"/>
</dbReference>
<keyword evidence="3" id="KW-1185">Reference proteome</keyword>
<dbReference type="PANTHER" id="PTHR37817">
    <property type="entry name" value="N-ACETYLTRANSFERASE EIS"/>
    <property type="match status" value="1"/>
</dbReference>
<proteinExistence type="predicted"/>
<dbReference type="InterPro" id="IPR000182">
    <property type="entry name" value="GNAT_dom"/>
</dbReference>
<dbReference type="PANTHER" id="PTHR37817:SF1">
    <property type="entry name" value="N-ACETYLTRANSFERASE EIS"/>
    <property type="match status" value="1"/>
</dbReference>
<accession>A0AAP2RHY7</accession>
<dbReference type="Gene3D" id="3.30.1050.10">
    <property type="entry name" value="SCP2 sterol-binding domain"/>
    <property type="match status" value="1"/>
</dbReference>
<name>A0AAP2RHY7_9FIRM</name>
<sequence length="411" mass="47273">MEEKWEARILGKQDRRACRKLWETVFTEDSAGFLDYYDAYKVLGNECYGIYDREGELASMLQLNPYKMYVNGFTAMSRYVIAVATRPEHRHKGLMRRLLVKSLKDLYDKGLPFVFLMPASEAIYRPFGFRYFYRMNAGRICGEGSRKGTDGLSARRADRRDIPSMVGFSSEILTESFDCYPERDKPYYQTLLAETESEGGGILLFEEEAGEMKACVPFWGEEPVEVREILCRQKDGSFVLEALRGYFNGEITVNGSSFFMNEKKPVIMGRITDVESFLKLFTSEYPVELYMLVTDSLISENEGYYIWKLSPVGSQVRRTERPDLSIGKHWMRCEIQGLFEWLSGARELPVLLEEQAIRLEGLSENAEGELKAAEAIWSGGETGRLRDEMEKWEADLNAVRVCRAPFINEIV</sequence>
<dbReference type="SUPFAM" id="SSF55729">
    <property type="entry name" value="Acyl-CoA N-acyltransferases (Nat)"/>
    <property type="match status" value="1"/>
</dbReference>
<evidence type="ECO:0000259" key="1">
    <source>
        <dbReference type="PROSITE" id="PS51186"/>
    </source>
</evidence>
<dbReference type="AlphaFoldDB" id="A0AAP2RHY7"/>
<organism evidence="2 3">
    <name type="scientific">Lientehia hominis</name>
    <dbReference type="NCBI Taxonomy" id="2897778"/>
    <lineage>
        <taxon>Bacteria</taxon>
        <taxon>Bacillati</taxon>
        <taxon>Bacillota</taxon>
        <taxon>Clostridia</taxon>
        <taxon>Lachnospirales</taxon>
        <taxon>Lachnospiraceae</taxon>
        <taxon>Lientehia</taxon>
    </lineage>
</organism>
<dbReference type="Gene3D" id="3.40.630.30">
    <property type="match status" value="1"/>
</dbReference>
<evidence type="ECO:0000313" key="2">
    <source>
        <dbReference type="EMBL" id="MCD2492271.1"/>
    </source>
</evidence>
<dbReference type="EMBL" id="JAJNOR010000003">
    <property type="protein sequence ID" value="MCD2492271.1"/>
    <property type="molecule type" value="Genomic_DNA"/>
</dbReference>
<dbReference type="Pfam" id="PF13527">
    <property type="entry name" value="Acetyltransf_9"/>
    <property type="match status" value="1"/>
</dbReference>
<dbReference type="InterPro" id="IPR016181">
    <property type="entry name" value="Acyl_CoA_acyltransferase"/>
</dbReference>
<evidence type="ECO:0000313" key="3">
    <source>
        <dbReference type="Proteomes" id="UP001299265"/>
    </source>
</evidence>
<comment type="caution">
    <text evidence="2">The sequence shown here is derived from an EMBL/GenBank/DDBJ whole genome shotgun (WGS) entry which is preliminary data.</text>
</comment>
<feature type="domain" description="N-acetyltransferase" evidence="1">
    <location>
        <begin position="5"/>
        <end position="192"/>
    </location>
</feature>
<dbReference type="GO" id="GO:0030649">
    <property type="term" value="P:aminoglycoside antibiotic catabolic process"/>
    <property type="evidence" value="ECO:0007669"/>
    <property type="project" value="TreeGrafter"/>
</dbReference>
<dbReference type="SUPFAM" id="SSF55718">
    <property type="entry name" value="SCP-like"/>
    <property type="match status" value="1"/>
</dbReference>
<keyword evidence="2" id="KW-0808">Transferase</keyword>
<dbReference type="PROSITE" id="PS51186">
    <property type="entry name" value="GNAT"/>
    <property type="match status" value="1"/>
</dbReference>
<gene>
    <name evidence="2" type="ORF">LQE92_06455</name>
</gene>
<dbReference type="Proteomes" id="UP001299265">
    <property type="component" value="Unassembled WGS sequence"/>
</dbReference>
<reference evidence="2 3" key="1">
    <citation type="submission" date="2021-11" db="EMBL/GenBank/DDBJ databases">
        <title>Lacrimispora sp. nov. NSJ-141 isolated from human feces.</title>
        <authorList>
            <person name="Abdugheni R."/>
        </authorList>
    </citation>
    <scope>NUCLEOTIDE SEQUENCE [LARGE SCALE GENOMIC DNA]</scope>
    <source>
        <strain evidence="2 3">NSJ-141</strain>
    </source>
</reference>
<keyword evidence="2" id="KW-0012">Acyltransferase</keyword>
<protein>
    <submittedName>
        <fullName evidence="2">GNAT family N-acetyltransferase</fullName>
        <ecNumber evidence="2">2.3.1.-</ecNumber>
    </submittedName>
</protein>
<dbReference type="InterPro" id="IPR051554">
    <property type="entry name" value="Acetyltransferase_Eis"/>
</dbReference>
<dbReference type="GO" id="GO:0034069">
    <property type="term" value="F:aminoglycoside N-acetyltransferase activity"/>
    <property type="evidence" value="ECO:0007669"/>
    <property type="project" value="TreeGrafter"/>
</dbReference>
<dbReference type="InterPro" id="IPR036527">
    <property type="entry name" value="SCP2_sterol-bd_dom_sf"/>
</dbReference>
<dbReference type="EC" id="2.3.1.-" evidence="2"/>